<protein>
    <submittedName>
        <fullName evidence="1">Uncharacterized protein</fullName>
    </submittedName>
</protein>
<dbReference type="NCBIfam" id="NF047682">
    <property type="entry name" value="LIC12628_fam"/>
    <property type="match status" value="1"/>
</dbReference>
<gene>
    <name evidence="1" type="ORF">A0128_15410</name>
</gene>
<organism evidence="1 2">
    <name type="scientific">Leptospira tipperaryensis</name>
    <dbReference type="NCBI Taxonomy" id="2564040"/>
    <lineage>
        <taxon>Bacteria</taxon>
        <taxon>Pseudomonadati</taxon>
        <taxon>Spirochaetota</taxon>
        <taxon>Spirochaetia</taxon>
        <taxon>Leptospirales</taxon>
        <taxon>Leptospiraceae</taxon>
        <taxon>Leptospira</taxon>
    </lineage>
</organism>
<proteinExistence type="predicted"/>
<evidence type="ECO:0000313" key="2">
    <source>
        <dbReference type="Proteomes" id="UP000094197"/>
    </source>
</evidence>
<dbReference type="KEGG" id="laj:A0128_15410"/>
<reference evidence="1 2" key="1">
    <citation type="submission" date="2016-04" db="EMBL/GenBank/DDBJ databases">
        <title>Complete genome seqeunce of Leptospira alstonii serovar Room22.</title>
        <authorList>
            <person name="Nally J.E."/>
            <person name="Bayles D.O."/>
            <person name="Hurley D."/>
            <person name="Fanning S."/>
            <person name="McMahon B.J."/>
            <person name="Arent Z."/>
        </authorList>
    </citation>
    <scope>NUCLEOTIDE SEQUENCE [LARGE SCALE GENOMIC DNA]</scope>
    <source>
        <strain evidence="1 2">GWTS #1</strain>
    </source>
</reference>
<sequence length="73" mass="8889">MGMIISWDKIRHQHPKEEWRELLGKVDSSVEEGNRGSSRIFLERTLLRREVFPGEREERGSSYFYRYYRPLLD</sequence>
<name>A0A1D7UZU7_9LEPT</name>
<dbReference type="EMBL" id="CP015217">
    <property type="protein sequence ID" value="AOP35106.1"/>
    <property type="molecule type" value="Genomic_DNA"/>
</dbReference>
<dbReference type="AlphaFoldDB" id="A0A1D7UZU7"/>
<evidence type="ECO:0000313" key="1">
    <source>
        <dbReference type="EMBL" id="AOP35106.1"/>
    </source>
</evidence>
<accession>A0A1D7UZU7</accession>
<dbReference type="Proteomes" id="UP000094197">
    <property type="component" value="Chromosome 1"/>
</dbReference>
<keyword evidence="2" id="KW-1185">Reference proteome</keyword>